<protein>
    <submittedName>
        <fullName evidence="3">FIG040338: Glycosyl transferase</fullName>
    </submittedName>
</protein>
<keyword evidence="3" id="KW-0808">Transferase</keyword>
<dbReference type="AlphaFoldDB" id="A0A3B0XDW1"/>
<dbReference type="PANTHER" id="PTHR45947">
    <property type="entry name" value="SULFOQUINOVOSYL TRANSFERASE SQD2"/>
    <property type="match status" value="1"/>
</dbReference>
<gene>
    <name evidence="3" type="ORF">MNBD_GAMMA06-615</name>
</gene>
<dbReference type="EMBL" id="UOFD01000079">
    <property type="protein sequence ID" value="VAW54796.1"/>
    <property type="molecule type" value="Genomic_DNA"/>
</dbReference>
<evidence type="ECO:0000313" key="3">
    <source>
        <dbReference type="EMBL" id="VAW54796.1"/>
    </source>
</evidence>
<accession>A0A3B0XDW1</accession>
<dbReference type="Gene3D" id="3.40.50.2000">
    <property type="entry name" value="Glycogen Phosphorylase B"/>
    <property type="match status" value="2"/>
</dbReference>
<dbReference type="CDD" id="cd03801">
    <property type="entry name" value="GT4_PimA-like"/>
    <property type="match status" value="1"/>
</dbReference>
<dbReference type="PANTHER" id="PTHR45947:SF3">
    <property type="entry name" value="SULFOQUINOVOSYL TRANSFERASE SQD2"/>
    <property type="match status" value="1"/>
</dbReference>
<reference evidence="3" key="1">
    <citation type="submission" date="2018-06" db="EMBL/GenBank/DDBJ databases">
        <authorList>
            <person name="Zhirakovskaya E."/>
        </authorList>
    </citation>
    <scope>NUCLEOTIDE SEQUENCE</scope>
</reference>
<dbReference type="GO" id="GO:0016757">
    <property type="term" value="F:glycosyltransferase activity"/>
    <property type="evidence" value="ECO:0007669"/>
    <property type="project" value="InterPro"/>
</dbReference>
<organism evidence="3">
    <name type="scientific">hydrothermal vent metagenome</name>
    <dbReference type="NCBI Taxonomy" id="652676"/>
    <lineage>
        <taxon>unclassified sequences</taxon>
        <taxon>metagenomes</taxon>
        <taxon>ecological metagenomes</taxon>
    </lineage>
</organism>
<feature type="domain" description="Glycosyl transferase family 1" evidence="1">
    <location>
        <begin position="206"/>
        <end position="360"/>
    </location>
</feature>
<evidence type="ECO:0000259" key="2">
    <source>
        <dbReference type="Pfam" id="PF13439"/>
    </source>
</evidence>
<feature type="domain" description="Glycosyltransferase subfamily 4-like N-terminal" evidence="2">
    <location>
        <begin position="28"/>
        <end position="187"/>
    </location>
</feature>
<dbReference type="Pfam" id="PF13439">
    <property type="entry name" value="Glyco_transf_4"/>
    <property type="match status" value="1"/>
</dbReference>
<dbReference type="SUPFAM" id="SSF53756">
    <property type="entry name" value="UDP-Glycosyltransferase/glycogen phosphorylase"/>
    <property type="match status" value="1"/>
</dbReference>
<sequence length="382" mass="42892">MTSTQQNTSTDEETLHVLHIASGDLWAGAEVMLYTLTKTLFTALNVRVTVILLNPGTLEKKLQACGITVHIIDESHHNDIRIFQQINKIVSDIKPNVIHTHRTKENILGSIAAWRNNIPSIRTTHGAPEHAASWRQLPKRIIYLLDLFCGRYLQKITVAVSEDLAKKLQKNLPAEKIHVIENGINLQEMNHHATNKKPSDQPRAFNVGFAGRLVPVKRVDIFIKTARHILDHYPELNVVFHIYGDGPLHNELEQLSNKLKTDTIVFFKGHSDNIPKEIQMMDVLLMTSDHEGLPMILLETMALETPIISHAVGGIPQLLNQGSCGILITKNTPANYASAINDLANSPEKTSEITRQARRRVEEKYSAKINAQAYLSQYSAFI</sequence>
<dbReference type="InterPro" id="IPR050194">
    <property type="entry name" value="Glycosyltransferase_grp1"/>
</dbReference>
<dbReference type="InterPro" id="IPR001296">
    <property type="entry name" value="Glyco_trans_1"/>
</dbReference>
<proteinExistence type="predicted"/>
<dbReference type="InterPro" id="IPR028098">
    <property type="entry name" value="Glyco_trans_4-like_N"/>
</dbReference>
<evidence type="ECO:0000259" key="1">
    <source>
        <dbReference type="Pfam" id="PF00534"/>
    </source>
</evidence>
<name>A0A3B0XDW1_9ZZZZ</name>
<dbReference type="Pfam" id="PF00534">
    <property type="entry name" value="Glycos_transf_1"/>
    <property type="match status" value="1"/>
</dbReference>